<reference evidence="3" key="1">
    <citation type="journal article" date="2015" name="Sci. Rep.">
        <title>Tissue- and time-dependent transcription in Ixodes ricinus salivary glands and midguts when blood feeding on the vertebrate host.</title>
        <authorList>
            <person name="Kotsyfakis M."/>
            <person name="Schwarz A."/>
            <person name="Erhart J."/>
            <person name="Ribeiro J.M."/>
        </authorList>
    </citation>
    <scope>NUCLEOTIDE SEQUENCE</scope>
    <source>
        <tissue evidence="3">Salivary gland and midgut</tissue>
    </source>
</reference>
<feature type="region of interest" description="Disordered" evidence="1">
    <location>
        <begin position="54"/>
        <end position="114"/>
    </location>
</feature>
<keyword evidence="2" id="KW-0732">Signal</keyword>
<evidence type="ECO:0000313" key="3">
    <source>
        <dbReference type="EMBL" id="JAB72664.1"/>
    </source>
</evidence>
<feature type="compositionally biased region" description="Basic residues" evidence="1">
    <location>
        <begin position="60"/>
        <end position="76"/>
    </location>
</feature>
<protein>
    <recommendedName>
        <fullName evidence="4">Secreted protein</fullName>
    </recommendedName>
</protein>
<sequence>MWSLVSCIAVFLYMQLRPAIKWVLRNLTRLCELQRICYGTERGCQADARVGVEPTDVSHARRPHHLRPTNAARRRGPLQQGAERKRRRVRRHRSGLRQEDQHPGAPRVRAFFSDEHAPDVRLPAVGLRRGASTEDAVRRAGP</sequence>
<feature type="region of interest" description="Disordered" evidence="1">
    <location>
        <begin position="123"/>
        <end position="142"/>
    </location>
</feature>
<evidence type="ECO:0000256" key="1">
    <source>
        <dbReference type="SAM" id="MobiDB-lite"/>
    </source>
</evidence>
<dbReference type="AlphaFoldDB" id="V5H6L8"/>
<feature type="compositionally biased region" description="Basic residues" evidence="1">
    <location>
        <begin position="84"/>
        <end position="95"/>
    </location>
</feature>
<evidence type="ECO:0000256" key="2">
    <source>
        <dbReference type="SAM" id="SignalP"/>
    </source>
</evidence>
<name>V5H6L8_IXORI</name>
<feature type="chain" id="PRO_5004735211" description="Secreted protein" evidence="2">
    <location>
        <begin position="22"/>
        <end position="142"/>
    </location>
</feature>
<evidence type="ECO:0008006" key="4">
    <source>
        <dbReference type="Google" id="ProtNLM"/>
    </source>
</evidence>
<dbReference type="EMBL" id="GANP01011804">
    <property type="protein sequence ID" value="JAB72664.1"/>
    <property type="molecule type" value="mRNA"/>
</dbReference>
<feature type="signal peptide" evidence="2">
    <location>
        <begin position="1"/>
        <end position="21"/>
    </location>
</feature>
<proteinExistence type="evidence at transcript level"/>
<accession>V5H6L8</accession>
<feature type="compositionally biased region" description="Basic and acidic residues" evidence="1">
    <location>
        <begin position="131"/>
        <end position="142"/>
    </location>
</feature>
<organism evidence="3">
    <name type="scientific">Ixodes ricinus</name>
    <name type="common">Common tick</name>
    <name type="synonym">Acarus ricinus</name>
    <dbReference type="NCBI Taxonomy" id="34613"/>
    <lineage>
        <taxon>Eukaryota</taxon>
        <taxon>Metazoa</taxon>
        <taxon>Ecdysozoa</taxon>
        <taxon>Arthropoda</taxon>
        <taxon>Chelicerata</taxon>
        <taxon>Arachnida</taxon>
        <taxon>Acari</taxon>
        <taxon>Parasitiformes</taxon>
        <taxon>Ixodida</taxon>
        <taxon>Ixodoidea</taxon>
        <taxon>Ixodidae</taxon>
        <taxon>Ixodinae</taxon>
        <taxon>Ixodes</taxon>
    </lineage>
</organism>